<evidence type="ECO:0000313" key="2">
    <source>
        <dbReference type="EMBL" id="TKR60635.1"/>
    </source>
</evidence>
<sequence length="127" mass="14579">MFGSISGGASMFSAHFRLLTLFFLFVVCYATVVESTRQYEVVDRSDLLPSLHKRGGARSFAGPRFDSSNFLYPSAKRLSGLTPYYYYESQPKRGGGRSFNSFWNSGLDGNKRYFDDYRKRGSYDDYF</sequence>
<proteinExistence type="predicted"/>
<reference evidence="2 3" key="1">
    <citation type="journal article" date="2015" name="Genome Biol.">
        <title>Comparative genomics of Steinernema reveals deeply conserved gene regulatory networks.</title>
        <authorList>
            <person name="Dillman A.R."/>
            <person name="Macchietto M."/>
            <person name="Porter C.F."/>
            <person name="Rogers A."/>
            <person name="Williams B."/>
            <person name="Antoshechkin I."/>
            <person name="Lee M.M."/>
            <person name="Goodwin Z."/>
            <person name="Lu X."/>
            <person name="Lewis E.E."/>
            <person name="Goodrich-Blair H."/>
            <person name="Stock S.P."/>
            <person name="Adams B.J."/>
            <person name="Sternberg P.W."/>
            <person name="Mortazavi A."/>
        </authorList>
    </citation>
    <scope>NUCLEOTIDE SEQUENCE [LARGE SCALE GENOMIC DNA]</scope>
    <source>
        <strain evidence="2 3">ALL</strain>
    </source>
</reference>
<reference evidence="2 3" key="2">
    <citation type="journal article" date="2019" name="G3 (Bethesda)">
        <title>Hybrid Assembly of the Genome of the Entomopathogenic Nematode Steinernema carpocapsae Identifies the X-Chromosome.</title>
        <authorList>
            <person name="Serra L."/>
            <person name="Macchietto M."/>
            <person name="Macias-Munoz A."/>
            <person name="McGill C.J."/>
            <person name="Rodriguez I.M."/>
            <person name="Rodriguez B."/>
            <person name="Murad R."/>
            <person name="Mortazavi A."/>
        </authorList>
    </citation>
    <scope>NUCLEOTIDE SEQUENCE [LARGE SCALE GENOMIC DNA]</scope>
    <source>
        <strain evidence="2 3">ALL</strain>
    </source>
</reference>
<feature type="chain" id="PRO_5020582561" evidence="1">
    <location>
        <begin position="31"/>
        <end position="127"/>
    </location>
</feature>
<protein>
    <submittedName>
        <fullName evidence="2">Uncharacterized protein</fullName>
    </submittedName>
</protein>
<accession>A0A4V5ZXW6</accession>
<name>A0A4V5ZXW6_STECR</name>
<dbReference type="AlphaFoldDB" id="A0A4V5ZXW6"/>
<evidence type="ECO:0000256" key="1">
    <source>
        <dbReference type="SAM" id="SignalP"/>
    </source>
</evidence>
<gene>
    <name evidence="2" type="ORF">L596_027855</name>
</gene>
<dbReference type="EMBL" id="AZBU02000011">
    <property type="protein sequence ID" value="TKR60635.1"/>
    <property type="molecule type" value="Genomic_DNA"/>
</dbReference>
<keyword evidence="1" id="KW-0732">Signal</keyword>
<comment type="caution">
    <text evidence="2">The sequence shown here is derived from an EMBL/GenBank/DDBJ whole genome shotgun (WGS) entry which is preliminary data.</text>
</comment>
<dbReference type="Proteomes" id="UP000298663">
    <property type="component" value="Unassembled WGS sequence"/>
</dbReference>
<feature type="signal peptide" evidence="1">
    <location>
        <begin position="1"/>
        <end position="30"/>
    </location>
</feature>
<keyword evidence="3" id="KW-1185">Reference proteome</keyword>
<organism evidence="2 3">
    <name type="scientific">Steinernema carpocapsae</name>
    <name type="common">Entomopathogenic nematode</name>
    <dbReference type="NCBI Taxonomy" id="34508"/>
    <lineage>
        <taxon>Eukaryota</taxon>
        <taxon>Metazoa</taxon>
        <taxon>Ecdysozoa</taxon>
        <taxon>Nematoda</taxon>
        <taxon>Chromadorea</taxon>
        <taxon>Rhabditida</taxon>
        <taxon>Tylenchina</taxon>
        <taxon>Panagrolaimomorpha</taxon>
        <taxon>Strongyloidoidea</taxon>
        <taxon>Steinernematidae</taxon>
        <taxon>Steinernema</taxon>
    </lineage>
</organism>
<evidence type="ECO:0000313" key="3">
    <source>
        <dbReference type="Proteomes" id="UP000298663"/>
    </source>
</evidence>
<dbReference type="OrthoDB" id="5873024at2759"/>